<dbReference type="Pfam" id="PF01027">
    <property type="entry name" value="Bax1-I"/>
    <property type="match status" value="1"/>
</dbReference>
<organism evidence="7 8">
    <name type="scientific">Elysia marginata</name>
    <dbReference type="NCBI Taxonomy" id="1093978"/>
    <lineage>
        <taxon>Eukaryota</taxon>
        <taxon>Metazoa</taxon>
        <taxon>Spiralia</taxon>
        <taxon>Lophotrochozoa</taxon>
        <taxon>Mollusca</taxon>
        <taxon>Gastropoda</taxon>
        <taxon>Heterobranchia</taxon>
        <taxon>Euthyneura</taxon>
        <taxon>Panpulmonata</taxon>
        <taxon>Sacoglossa</taxon>
        <taxon>Placobranchoidea</taxon>
        <taxon>Plakobranchidae</taxon>
        <taxon>Elysia</taxon>
    </lineage>
</organism>
<evidence type="ECO:0000256" key="1">
    <source>
        <dbReference type="ARBA" id="ARBA00004141"/>
    </source>
</evidence>
<proteinExistence type="predicted"/>
<feature type="compositionally biased region" description="Low complexity" evidence="5">
    <location>
        <begin position="8"/>
        <end position="26"/>
    </location>
</feature>
<sequence length="440" mass="48187">MEEDINKNDINNNKMSNNNKNCNNSNNNNCNKIFSVDMVDRNCSNTAATTATTTTPMAQHFVLQMEQQAPPNQQQQILTVQQIGQTAASPVHGGSALNQPCGISIISNENVSFNVAPSPLDSTQNHYTIQGAPPPPPYAPYQEYYSAPPPGHFSAAPRPGYAQYPGAPPPQGYAQYPGPPGPPPAGYPQYQGQPMYEDQPHPASLHGVYVTAMGPVKPIEAPEERLKFIRRVYSILIIQLACFFGIVLLTLFNEPVREVLSNTYILIVCAILYSGVGCTVLCCFTHKMLDTNPISVGTLVIITVCGGILIGHTASSKDPKLVLLAIGMTLLVFLTLTFVACICPFDFTQCAGILVVVLVLFMLFGIVTIFLSHQFPILHLIYVYIGTGLFCVYIIMDTQMLMDGKAISLTPDMYIFGAINLYLDIVQLFLYILELLHKDN</sequence>
<dbReference type="GO" id="GO:2001234">
    <property type="term" value="P:negative regulation of apoptotic signaling pathway"/>
    <property type="evidence" value="ECO:0007669"/>
    <property type="project" value="TreeGrafter"/>
</dbReference>
<feature type="transmembrane region" description="Helical" evidence="6">
    <location>
        <begin position="415"/>
        <end position="433"/>
    </location>
</feature>
<dbReference type="PANTHER" id="PTHR23291:SF127">
    <property type="entry name" value="PROTEIN LIFEGUARD 1-LIKE"/>
    <property type="match status" value="1"/>
</dbReference>
<keyword evidence="2 6" id="KW-0812">Transmembrane</keyword>
<evidence type="ECO:0000256" key="3">
    <source>
        <dbReference type="ARBA" id="ARBA00022989"/>
    </source>
</evidence>
<reference evidence="7 8" key="1">
    <citation type="journal article" date="2021" name="Elife">
        <title>Chloroplast acquisition without the gene transfer in kleptoplastic sea slugs, Plakobranchus ocellatus.</title>
        <authorList>
            <person name="Maeda T."/>
            <person name="Takahashi S."/>
            <person name="Yoshida T."/>
            <person name="Shimamura S."/>
            <person name="Takaki Y."/>
            <person name="Nagai Y."/>
            <person name="Toyoda A."/>
            <person name="Suzuki Y."/>
            <person name="Arimoto A."/>
            <person name="Ishii H."/>
            <person name="Satoh N."/>
            <person name="Nishiyama T."/>
            <person name="Hasebe M."/>
            <person name="Maruyama T."/>
            <person name="Minagawa J."/>
            <person name="Obokata J."/>
            <person name="Shigenobu S."/>
        </authorList>
    </citation>
    <scope>NUCLEOTIDE SEQUENCE [LARGE SCALE GENOMIC DNA]</scope>
</reference>
<evidence type="ECO:0000256" key="2">
    <source>
        <dbReference type="ARBA" id="ARBA00022692"/>
    </source>
</evidence>
<feature type="transmembrane region" description="Helical" evidence="6">
    <location>
        <begin position="350"/>
        <end position="371"/>
    </location>
</feature>
<keyword evidence="8" id="KW-1185">Reference proteome</keyword>
<feature type="compositionally biased region" description="Low complexity" evidence="5">
    <location>
        <begin position="155"/>
        <end position="165"/>
    </location>
</feature>
<gene>
    <name evidence="7" type="ORF">ElyMa_006126500</name>
</gene>
<feature type="transmembrane region" description="Helical" evidence="6">
    <location>
        <begin position="264"/>
        <end position="284"/>
    </location>
</feature>
<dbReference type="InterPro" id="IPR006214">
    <property type="entry name" value="Bax_inhibitor_1-related"/>
</dbReference>
<comment type="subcellular location">
    <subcellularLocation>
        <location evidence="1">Membrane</location>
        <topology evidence="1">Multi-pass membrane protein</topology>
    </subcellularLocation>
</comment>
<evidence type="ECO:0000256" key="6">
    <source>
        <dbReference type="SAM" id="Phobius"/>
    </source>
</evidence>
<feature type="region of interest" description="Disordered" evidence="5">
    <location>
        <begin position="1"/>
        <end position="26"/>
    </location>
</feature>
<dbReference type="Proteomes" id="UP000762676">
    <property type="component" value="Unassembled WGS sequence"/>
</dbReference>
<evidence type="ECO:0000313" key="7">
    <source>
        <dbReference type="EMBL" id="GFR89528.1"/>
    </source>
</evidence>
<dbReference type="EMBL" id="BMAT01012311">
    <property type="protein sequence ID" value="GFR89528.1"/>
    <property type="molecule type" value="Genomic_DNA"/>
</dbReference>
<feature type="transmembrane region" description="Helical" evidence="6">
    <location>
        <begin position="321"/>
        <end position="343"/>
    </location>
</feature>
<accession>A0AAV4GUI3</accession>
<feature type="transmembrane region" description="Helical" evidence="6">
    <location>
        <begin position="377"/>
        <end position="395"/>
    </location>
</feature>
<keyword evidence="3 6" id="KW-1133">Transmembrane helix</keyword>
<dbReference type="AlphaFoldDB" id="A0AAV4GUI3"/>
<protein>
    <submittedName>
        <fullName evidence="7">Protein lifeguard 1</fullName>
    </submittedName>
</protein>
<comment type="caution">
    <text evidence="7">The sequence shown here is derived from an EMBL/GenBank/DDBJ whole genome shotgun (WGS) entry which is preliminary data.</text>
</comment>
<feature type="region of interest" description="Disordered" evidence="5">
    <location>
        <begin position="155"/>
        <end position="187"/>
    </location>
</feature>
<evidence type="ECO:0000256" key="5">
    <source>
        <dbReference type="SAM" id="MobiDB-lite"/>
    </source>
</evidence>
<evidence type="ECO:0000313" key="8">
    <source>
        <dbReference type="Proteomes" id="UP000762676"/>
    </source>
</evidence>
<keyword evidence="4 6" id="KW-0472">Membrane</keyword>
<evidence type="ECO:0000256" key="4">
    <source>
        <dbReference type="ARBA" id="ARBA00023136"/>
    </source>
</evidence>
<dbReference type="GO" id="GO:0016020">
    <property type="term" value="C:membrane"/>
    <property type="evidence" value="ECO:0007669"/>
    <property type="project" value="UniProtKB-SubCell"/>
</dbReference>
<dbReference type="PANTHER" id="PTHR23291">
    <property type="entry name" value="BAX INHIBITOR-RELATED"/>
    <property type="match status" value="1"/>
</dbReference>
<feature type="compositionally biased region" description="Pro residues" evidence="5">
    <location>
        <begin position="166"/>
        <end position="186"/>
    </location>
</feature>
<feature type="transmembrane region" description="Helical" evidence="6">
    <location>
        <begin position="232"/>
        <end position="252"/>
    </location>
</feature>
<feature type="transmembrane region" description="Helical" evidence="6">
    <location>
        <begin position="296"/>
        <end position="315"/>
    </location>
</feature>
<dbReference type="GO" id="GO:0005783">
    <property type="term" value="C:endoplasmic reticulum"/>
    <property type="evidence" value="ECO:0007669"/>
    <property type="project" value="TreeGrafter"/>
</dbReference>
<name>A0AAV4GUI3_9GAST</name>
<dbReference type="GO" id="GO:0005794">
    <property type="term" value="C:Golgi apparatus"/>
    <property type="evidence" value="ECO:0007669"/>
    <property type="project" value="TreeGrafter"/>
</dbReference>